<dbReference type="EMBL" id="CABEEZ010000072">
    <property type="protein sequence ID" value="VTR32763.1"/>
    <property type="molecule type" value="Genomic_DNA"/>
</dbReference>
<protein>
    <submittedName>
        <fullName evidence="1">Uncharacterized protein</fullName>
    </submittedName>
</protein>
<dbReference type="AlphaFoldDB" id="A0A4U9UIP2"/>
<organism evidence="1">
    <name type="scientific">Serratia fonticola</name>
    <dbReference type="NCBI Taxonomy" id="47917"/>
    <lineage>
        <taxon>Bacteria</taxon>
        <taxon>Pseudomonadati</taxon>
        <taxon>Pseudomonadota</taxon>
        <taxon>Gammaproteobacteria</taxon>
        <taxon>Enterobacterales</taxon>
        <taxon>Yersiniaceae</taxon>
        <taxon>Serratia</taxon>
    </lineage>
</organism>
<evidence type="ECO:0000313" key="1">
    <source>
        <dbReference type="EMBL" id="VTR32763.1"/>
    </source>
</evidence>
<sequence>MRKAVWHHSPLALLLQTVVTNRLRGIQRGLQIARFQHLLFLGVVAPNASKAVGLKLHFHRQAG</sequence>
<gene>
    <name evidence="1" type="ORF">NCTC12965_03399</name>
</gene>
<name>A0A4U9UIP2_SERFO</name>
<accession>A0A4U9UIP2</accession>
<reference evidence="1" key="1">
    <citation type="submission" date="2019-05" db="EMBL/GenBank/DDBJ databases">
        <authorList>
            <consortium name="Pathogen Informatics"/>
        </authorList>
    </citation>
    <scope>NUCLEOTIDE SEQUENCE [LARGE SCALE GENOMIC DNA]</scope>
    <source>
        <strain evidence="1">NCTC12965</strain>
    </source>
</reference>
<proteinExistence type="predicted"/>